<evidence type="ECO:0000256" key="2">
    <source>
        <dbReference type="SAM" id="Phobius"/>
    </source>
</evidence>
<feature type="transmembrane region" description="Helical" evidence="2">
    <location>
        <begin position="6"/>
        <end position="24"/>
    </location>
</feature>
<dbReference type="InterPro" id="IPR021550">
    <property type="entry name" value="DUF2897"/>
</dbReference>
<proteinExistence type="predicted"/>
<comment type="caution">
    <text evidence="3">The sequence shown here is derived from an EMBL/GenBank/DDBJ whole genome shotgun (WGS) entry which is preliminary data.</text>
</comment>
<dbReference type="Pfam" id="PF11446">
    <property type="entry name" value="DUF2897"/>
    <property type="match status" value="1"/>
</dbReference>
<accession>A0ABW4XUP2</accession>
<dbReference type="Proteomes" id="UP001597380">
    <property type="component" value="Unassembled WGS sequence"/>
</dbReference>
<name>A0ABW4XUP2_9GAMM</name>
<organism evidence="3 4">
    <name type="scientific">Corallincola platygyrae</name>
    <dbReference type="NCBI Taxonomy" id="1193278"/>
    <lineage>
        <taxon>Bacteria</taxon>
        <taxon>Pseudomonadati</taxon>
        <taxon>Pseudomonadota</taxon>
        <taxon>Gammaproteobacteria</taxon>
        <taxon>Alteromonadales</taxon>
        <taxon>Psychromonadaceae</taxon>
        <taxon>Corallincola</taxon>
    </lineage>
</organism>
<keyword evidence="2" id="KW-0812">Transmembrane</keyword>
<keyword evidence="2" id="KW-0472">Membrane</keyword>
<sequence>MTGWQLALLIACVLGVVVGNIMLLKHTANVKLDKRLDELKHGRQIKPSAQDGHKKSPSQTETEQRPSRRL</sequence>
<dbReference type="RefSeq" id="WP_345342319.1">
    <property type="nucleotide sequence ID" value="NZ_BAABLI010000034.1"/>
</dbReference>
<protein>
    <submittedName>
        <fullName evidence="3">DUF2897 family protein</fullName>
    </submittedName>
</protein>
<evidence type="ECO:0000313" key="4">
    <source>
        <dbReference type="Proteomes" id="UP001597380"/>
    </source>
</evidence>
<evidence type="ECO:0000256" key="1">
    <source>
        <dbReference type="SAM" id="MobiDB-lite"/>
    </source>
</evidence>
<keyword evidence="4" id="KW-1185">Reference proteome</keyword>
<keyword evidence="2" id="KW-1133">Transmembrane helix</keyword>
<evidence type="ECO:0000313" key="3">
    <source>
        <dbReference type="EMBL" id="MFD2098038.1"/>
    </source>
</evidence>
<gene>
    <name evidence="3" type="ORF">ACFSJ3_18840</name>
</gene>
<reference evidence="4" key="1">
    <citation type="journal article" date="2019" name="Int. J. Syst. Evol. Microbiol.">
        <title>The Global Catalogue of Microorganisms (GCM) 10K type strain sequencing project: providing services to taxonomists for standard genome sequencing and annotation.</title>
        <authorList>
            <consortium name="The Broad Institute Genomics Platform"/>
            <consortium name="The Broad Institute Genome Sequencing Center for Infectious Disease"/>
            <person name="Wu L."/>
            <person name="Ma J."/>
        </authorList>
    </citation>
    <scope>NUCLEOTIDE SEQUENCE [LARGE SCALE GENOMIC DNA]</scope>
    <source>
        <strain evidence="4">CGMCC 1.10992</strain>
    </source>
</reference>
<feature type="region of interest" description="Disordered" evidence="1">
    <location>
        <begin position="41"/>
        <end position="70"/>
    </location>
</feature>
<dbReference type="EMBL" id="JBHUHT010000031">
    <property type="protein sequence ID" value="MFD2098038.1"/>
    <property type="molecule type" value="Genomic_DNA"/>
</dbReference>